<feature type="domain" description="ABC transporter" evidence="9">
    <location>
        <begin position="1"/>
        <end position="207"/>
    </location>
</feature>
<dbReference type="PANTHER" id="PTHR43394">
    <property type="entry name" value="ATP-DEPENDENT PERMEASE MDL1, MITOCHONDRIAL"/>
    <property type="match status" value="1"/>
</dbReference>
<name>A0A645GPI3_9ZZZZ</name>
<evidence type="ECO:0000256" key="7">
    <source>
        <dbReference type="ARBA" id="ARBA00022989"/>
    </source>
</evidence>
<keyword evidence="4" id="KW-0812">Transmembrane</keyword>
<dbReference type="PANTHER" id="PTHR43394:SF1">
    <property type="entry name" value="ATP-BINDING CASSETTE SUB-FAMILY B MEMBER 10, MITOCHONDRIAL"/>
    <property type="match status" value="1"/>
</dbReference>
<evidence type="ECO:0000256" key="3">
    <source>
        <dbReference type="ARBA" id="ARBA00022475"/>
    </source>
</evidence>
<dbReference type="GO" id="GO:0005886">
    <property type="term" value="C:plasma membrane"/>
    <property type="evidence" value="ECO:0007669"/>
    <property type="project" value="UniProtKB-SubCell"/>
</dbReference>
<dbReference type="EC" id="3.6.3.-" evidence="10"/>
<organism evidence="10">
    <name type="scientific">bioreactor metagenome</name>
    <dbReference type="NCBI Taxonomy" id="1076179"/>
    <lineage>
        <taxon>unclassified sequences</taxon>
        <taxon>metagenomes</taxon>
        <taxon>ecological metagenomes</taxon>
    </lineage>
</organism>
<dbReference type="EMBL" id="VSSQ01074828">
    <property type="protein sequence ID" value="MPN25593.1"/>
    <property type="molecule type" value="Genomic_DNA"/>
</dbReference>
<dbReference type="SUPFAM" id="SSF52540">
    <property type="entry name" value="P-loop containing nucleoside triphosphate hydrolases"/>
    <property type="match status" value="1"/>
</dbReference>
<dbReference type="InterPro" id="IPR039421">
    <property type="entry name" value="Type_1_exporter"/>
</dbReference>
<dbReference type="InterPro" id="IPR003593">
    <property type="entry name" value="AAA+_ATPase"/>
</dbReference>
<evidence type="ECO:0000256" key="2">
    <source>
        <dbReference type="ARBA" id="ARBA00022448"/>
    </source>
</evidence>
<evidence type="ECO:0000256" key="6">
    <source>
        <dbReference type="ARBA" id="ARBA00022840"/>
    </source>
</evidence>
<sequence>MTALIGASGSGKSTVMRLIARFFDTTQGEVLIAGVDVRDIGDAQLAGQISQIFQESYLLCGSIADNIRIGKSDASDTQVLQAAQQAGLDEVIARLPDGVLTMVGENGARLSGGERQRIAIARALIKESPILLVDEATAALDAENQSIIAQTLARLKGQRTLIVIAHQLSTIAMADQIVVLEGGGVVESGAPAQLKERQGRYAQFLARSRAAKGWRMDAVQMSGDAV</sequence>
<evidence type="ECO:0000259" key="9">
    <source>
        <dbReference type="PROSITE" id="PS50893"/>
    </source>
</evidence>
<keyword evidence="2" id="KW-0813">Transport</keyword>
<keyword evidence="5" id="KW-0547">Nucleotide-binding</keyword>
<dbReference type="SMART" id="SM00382">
    <property type="entry name" value="AAA"/>
    <property type="match status" value="1"/>
</dbReference>
<dbReference type="GO" id="GO:0016887">
    <property type="term" value="F:ATP hydrolysis activity"/>
    <property type="evidence" value="ECO:0007669"/>
    <property type="project" value="InterPro"/>
</dbReference>
<keyword evidence="10" id="KW-0378">Hydrolase</keyword>
<dbReference type="InterPro" id="IPR027417">
    <property type="entry name" value="P-loop_NTPase"/>
</dbReference>
<dbReference type="GO" id="GO:0005524">
    <property type="term" value="F:ATP binding"/>
    <property type="evidence" value="ECO:0007669"/>
    <property type="project" value="UniProtKB-KW"/>
</dbReference>
<proteinExistence type="predicted"/>
<evidence type="ECO:0000256" key="4">
    <source>
        <dbReference type="ARBA" id="ARBA00022692"/>
    </source>
</evidence>
<gene>
    <name evidence="10" type="ORF">SDC9_173005</name>
</gene>
<reference evidence="10" key="1">
    <citation type="submission" date="2019-08" db="EMBL/GenBank/DDBJ databases">
        <authorList>
            <person name="Kucharzyk K."/>
            <person name="Murdoch R.W."/>
            <person name="Higgins S."/>
            <person name="Loffler F."/>
        </authorList>
    </citation>
    <scope>NUCLEOTIDE SEQUENCE</scope>
</reference>
<dbReference type="FunFam" id="3.40.50.300:FF:000299">
    <property type="entry name" value="ABC transporter ATP-binding protein/permease"/>
    <property type="match status" value="1"/>
</dbReference>
<protein>
    <submittedName>
        <fullName evidence="10">Putative multidrug export ATP-binding/permease protein</fullName>
        <ecNumber evidence="10">3.6.3.-</ecNumber>
    </submittedName>
</protein>
<keyword evidence="8" id="KW-0472">Membrane</keyword>
<comment type="caution">
    <text evidence="10">The sequence shown here is derived from an EMBL/GenBank/DDBJ whole genome shotgun (WGS) entry which is preliminary data.</text>
</comment>
<dbReference type="PROSITE" id="PS00211">
    <property type="entry name" value="ABC_TRANSPORTER_1"/>
    <property type="match status" value="1"/>
</dbReference>
<accession>A0A645GPI3</accession>
<dbReference type="Pfam" id="PF00005">
    <property type="entry name" value="ABC_tran"/>
    <property type="match status" value="1"/>
</dbReference>
<keyword evidence="7" id="KW-1133">Transmembrane helix</keyword>
<comment type="subcellular location">
    <subcellularLocation>
        <location evidence="1">Cell membrane</location>
        <topology evidence="1">Multi-pass membrane protein</topology>
    </subcellularLocation>
</comment>
<dbReference type="Gene3D" id="3.40.50.300">
    <property type="entry name" value="P-loop containing nucleotide triphosphate hydrolases"/>
    <property type="match status" value="1"/>
</dbReference>
<evidence type="ECO:0000313" key="10">
    <source>
        <dbReference type="EMBL" id="MPN25593.1"/>
    </source>
</evidence>
<dbReference type="InterPro" id="IPR003439">
    <property type="entry name" value="ABC_transporter-like_ATP-bd"/>
</dbReference>
<dbReference type="PROSITE" id="PS50893">
    <property type="entry name" value="ABC_TRANSPORTER_2"/>
    <property type="match status" value="1"/>
</dbReference>
<evidence type="ECO:0000256" key="1">
    <source>
        <dbReference type="ARBA" id="ARBA00004651"/>
    </source>
</evidence>
<evidence type="ECO:0000256" key="5">
    <source>
        <dbReference type="ARBA" id="ARBA00022741"/>
    </source>
</evidence>
<keyword evidence="3" id="KW-1003">Cell membrane</keyword>
<dbReference type="AlphaFoldDB" id="A0A645GPI3"/>
<dbReference type="InterPro" id="IPR017871">
    <property type="entry name" value="ABC_transporter-like_CS"/>
</dbReference>
<dbReference type="GO" id="GO:0015421">
    <property type="term" value="F:ABC-type oligopeptide transporter activity"/>
    <property type="evidence" value="ECO:0007669"/>
    <property type="project" value="TreeGrafter"/>
</dbReference>
<keyword evidence="6 10" id="KW-0067">ATP-binding</keyword>
<evidence type="ECO:0000256" key="8">
    <source>
        <dbReference type="ARBA" id="ARBA00023136"/>
    </source>
</evidence>